<dbReference type="InterPro" id="IPR011250">
    <property type="entry name" value="OMP/PagP_B-barrel"/>
</dbReference>
<evidence type="ECO:0000256" key="1">
    <source>
        <dbReference type="ARBA" id="ARBA00022729"/>
    </source>
</evidence>
<evidence type="ECO:0000259" key="2">
    <source>
        <dbReference type="Pfam" id="PF13505"/>
    </source>
</evidence>
<dbReference type="SUPFAM" id="SSF56925">
    <property type="entry name" value="OMPA-like"/>
    <property type="match status" value="1"/>
</dbReference>
<protein>
    <recommendedName>
        <fullName evidence="2">Outer membrane protein beta-barrel domain-containing protein</fullName>
    </recommendedName>
</protein>
<dbReference type="Pfam" id="PF13505">
    <property type="entry name" value="OMP_b-brl"/>
    <property type="match status" value="1"/>
</dbReference>
<dbReference type="Proteomes" id="UP000178943">
    <property type="component" value="Unassembled WGS sequence"/>
</dbReference>
<feature type="domain" description="Outer membrane protein beta-barrel" evidence="2">
    <location>
        <begin position="43"/>
        <end position="245"/>
    </location>
</feature>
<reference evidence="3 4" key="1">
    <citation type="journal article" date="2016" name="Nat. Commun.">
        <title>Thousands of microbial genomes shed light on interconnected biogeochemical processes in an aquifer system.</title>
        <authorList>
            <person name="Anantharaman K."/>
            <person name="Brown C.T."/>
            <person name="Hug L.A."/>
            <person name="Sharon I."/>
            <person name="Castelle C.J."/>
            <person name="Probst A.J."/>
            <person name="Thomas B.C."/>
            <person name="Singh A."/>
            <person name="Wilkins M.J."/>
            <person name="Karaoz U."/>
            <person name="Brodie E.L."/>
            <person name="Williams K.H."/>
            <person name="Hubbard S.S."/>
            <person name="Banfield J.F."/>
        </authorList>
    </citation>
    <scope>NUCLEOTIDE SEQUENCE [LARGE SCALE GENOMIC DNA]</scope>
</reference>
<dbReference type="EMBL" id="MFGW01000040">
    <property type="protein sequence ID" value="OGF67861.1"/>
    <property type="molecule type" value="Genomic_DNA"/>
</dbReference>
<gene>
    <name evidence="3" type="ORF">A2Y62_01190</name>
</gene>
<name>A0A1F5VXU7_9BACT</name>
<keyword evidence="1" id="KW-0732">Signal</keyword>
<evidence type="ECO:0000313" key="4">
    <source>
        <dbReference type="Proteomes" id="UP000178943"/>
    </source>
</evidence>
<dbReference type="InterPro" id="IPR027385">
    <property type="entry name" value="Beta-barrel_OMP"/>
</dbReference>
<proteinExistence type="predicted"/>
<organism evidence="3 4">
    <name type="scientific">Candidatus Fischerbacteria bacterium RBG_13_37_8</name>
    <dbReference type="NCBI Taxonomy" id="1817863"/>
    <lineage>
        <taxon>Bacteria</taxon>
        <taxon>Candidatus Fischeribacteriota</taxon>
    </lineage>
</organism>
<accession>A0A1F5VXU7</accession>
<evidence type="ECO:0000313" key="3">
    <source>
        <dbReference type="EMBL" id="OGF67861.1"/>
    </source>
</evidence>
<sequence>MADAFTAYFIYNDQEGHYAMTGINKCLMNLMHKRFWKKTVVVIIAALLYGASTYAEETKNNVSVIAGISMIGKYGSVDNFMPGVNDFPVVPAHHVFSFSFSYARNLWKGMHTEVDFRSFSSTEITLVEPVTNDEITLDTSKHYSLTANAMYRWTKDRFVFYAVAGAGIDKIAKTEPQVLQSKMNNQVIVASPEDLTDLVIDVGGGADVRLWKSLYLRVDIRYFYIFSSPERIASTTFSAGVSYAF</sequence>
<dbReference type="Gene3D" id="2.40.160.20">
    <property type="match status" value="1"/>
</dbReference>
<dbReference type="AlphaFoldDB" id="A0A1F5VXU7"/>
<dbReference type="STRING" id="1817863.A2Y62_01190"/>
<comment type="caution">
    <text evidence="3">The sequence shown here is derived from an EMBL/GenBank/DDBJ whole genome shotgun (WGS) entry which is preliminary data.</text>
</comment>